<gene>
    <name evidence="7" type="ORF">SAMN04490248_101270</name>
</gene>
<proteinExistence type="predicted"/>
<dbReference type="Pfam" id="PF13677">
    <property type="entry name" value="MotB_plug"/>
    <property type="match status" value="1"/>
</dbReference>
<dbReference type="SUPFAM" id="SSF103088">
    <property type="entry name" value="OmpA-like"/>
    <property type="match status" value="1"/>
</dbReference>
<dbReference type="Gene3D" id="3.30.1330.60">
    <property type="entry name" value="OmpA-like domain"/>
    <property type="match status" value="1"/>
</dbReference>
<dbReference type="EMBL" id="FODS01000001">
    <property type="protein sequence ID" value="SEO07931.1"/>
    <property type="molecule type" value="Genomic_DNA"/>
</dbReference>
<dbReference type="Proteomes" id="UP000198893">
    <property type="component" value="Unassembled WGS sequence"/>
</dbReference>
<dbReference type="STRING" id="569882.SAMN04490248_101270"/>
<reference evidence="7 8" key="1">
    <citation type="submission" date="2016-10" db="EMBL/GenBank/DDBJ databases">
        <authorList>
            <person name="de Groot N.N."/>
        </authorList>
    </citation>
    <scope>NUCLEOTIDE SEQUENCE [LARGE SCALE GENOMIC DNA]</scope>
    <source>
        <strain evidence="7 8">DSM 27842</strain>
    </source>
</reference>
<comment type="subcellular location">
    <subcellularLocation>
        <location evidence="1">Membrane</location>
    </subcellularLocation>
</comment>
<feature type="region of interest" description="Disordered" evidence="4">
    <location>
        <begin position="97"/>
        <end position="129"/>
    </location>
</feature>
<keyword evidence="5" id="KW-1133">Transmembrane helix</keyword>
<dbReference type="AlphaFoldDB" id="A0A1H8LS51"/>
<accession>A0A1H8LS51</accession>
<feature type="domain" description="Motility protein B-like N-terminal" evidence="6">
    <location>
        <begin position="15"/>
        <end position="66"/>
    </location>
</feature>
<dbReference type="OrthoDB" id="7170686at2"/>
<dbReference type="PANTHER" id="PTHR30329:SF21">
    <property type="entry name" value="LIPOPROTEIN YIAD-RELATED"/>
    <property type="match status" value="1"/>
</dbReference>
<protein>
    <submittedName>
        <fullName evidence="7">Chemotaxis protein MotB</fullName>
    </submittedName>
</protein>
<keyword evidence="2 5" id="KW-0812">Transmembrane</keyword>
<evidence type="ECO:0000256" key="3">
    <source>
        <dbReference type="ARBA" id="ARBA00023136"/>
    </source>
</evidence>
<evidence type="ECO:0000256" key="5">
    <source>
        <dbReference type="SAM" id="Phobius"/>
    </source>
</evidence>
<name>A0A1H8LS51_9RHOB</name>
<evidence type="ECO:0000256" key="2">
    <source>
        <dbReference type="ARBA" id="ARBA00022692"/>
    </source>
</evidence>
<dbReference type="PANTHER" id="PTHR30329">
    <property type="entry name" value="STATOR ELEMENT OF FLAGELLAR MOTOR COMPLEX"/>
    <property type="match status" value="1"/>
</dbReference>
<evidence type="ECO:0000313" key="7">
    <source>
        <dbReference type="EMBL" id="SEO07931.1"/>
    </source>
</evidence>
<evidence type="ECO:0000313" key="8">
    <source>
        <dbReference type="Proteomes" id="UP000198893"/>
    </source>
</evidence>
<organism evidence="7 8">
    <name type="scientific">Salinihabitans flavidus</name>
    <dbReference type="NCBI Taxonomy" id="569882"/>
    <lineage>
        <taxon>Bacteria</taxon>
        <taxon>Pseudomonadati</taxon>
        <taxon>Pseudomonadota</taxon>
        <taxon>Alphaproteobacteria</taxon>
        <taxon>Rhodobacterales</taxon>
        <taxon>Roseobacteraceae</taxon>
        <taxon>Salinihabitans</taxon>
    </lineage>
</organism>
<dbReference type="InterPro" id="IPR036737">
    <property type="entry name" value="OmpA-like_sf"/>
</dbReference>
<evidence type="ECO:0000256" key="4">
    <source>
        <dbReference type="SAM" id="MobiDB-lite"/>
    </source>
</evidence>
<dbReference type="GO" id="GO:0016020">
    <property type="term" value="C:membrane"/>
    <property type="evidence" value="ECO:0007669"/>
    <property type="project" value="UniProtKB-SubCell"/>
</dbReference>
<dbReference type="InterPro" id="IPR050330">
    <property type="entry name" value="Bact_OuterMem_StrucFunc"/>
</dbReference>
<sequence length="288" mass="31062">MAAQSNAAPVIIKRKKIVAGGGHHGGAWKVAYADFVTAMMAFFLLMWLLNATTEQQRKGLADYFNPSVPIVRVSGGGDGMFGGETIFEDKVAMQNGTGGVPPVDQLERDGDGPIGQKDGAGPEEAAEKAEEDALFAKVEDLLIGGGGESLVTENALKHIVTRVTDEGLVIELFDVEDGALFSEHDDAPRPILVDLVRMIADVAELVTNKLAIGGHMRAEPVVVAEPRVWRRSLARADTVRRLLETHGTAAERISRVTGHADRKAVTDIPMDIRNNRIEIVILRSNRGE</sequence>
<keyword evidence="8" id="KW-1185">Reference proteome</keyword>
<dbReference type="RefSeq" id="WP_093114830.1">
    <property type="nucleotide sequence ID" value="NZ_FODS01000001.1"/>
</dbReference>
<evidence type="ECO:0000259" key="6">
    <source>
        <dbReference type="Pfam" id="PF13677"/>
    </source>
</evidence>
<keyword evidence="3 5" id="KW-0472">Membrane</keyword>
<evidence type="ECO:0000256" key="1">
    <source>
        <dbReference type="ARBA" id="ARBA00004370"/>
    </source>
</evidence>
<dbReference type="InterPro" id="IPR025713">
    <property type="entry name" value="MotB-like_N_dom"/>
</dbReference>
<feature type="transmembrane region" description="Helical" evidence="5">
    <location>
        <begin position="30"/>
        <end position="49"/>
    </location>
</feature>